<evidence type="ECO:0000313" key="3">
    <source>
        <dbReference type="Proteomes" id="UP000290870"/>
    </source>
</evidence>
<keyword evidence="1" id="KW-0472">Membrane</keyword>
<reference evidence="2 3" key="1">
    <citation type="submission" date="2017-10" db="EMBL/GenBank/DDBJ databases">
        <title>Genomics of the genus Arcobacter.</title>
        <authorList>
            <person name="Perez-Cataluna A."/>
            <person name="Figueras M.J."/>
        </authorList>
    </citation>
    <scope>NUCLEOTIDE SEQUENCE [LARGE SCALE GENOMIC DNA]</scope>
    <source>
        <strain evidence="2 3">F26</strain>
    </source>
</reference>
<organism evidence="2 3">
    <name type="scientific">Arcobacter cloacae</name>
    <dbReference type="NCBI Taxonomy" id="1054034"/>
    <lineage>
        <taxon>Bacteria</taxon>
        <taxon>Pseudomonadati</taxon>
        <taxon>Campylobacterota</taxon>
        <taxon>Epsilonproteobacteria</taxon>
        <taxon>Campylobacterales</taxon>
        <taxon>Arcobacteraceae</taxon>
        <taxon>Arcobacter</taxon>
    </lineage>
</organism>
<feature type="transmembrane region" description="Helical" evidence="1">
    <location>
        <begin position="64"/>
        <end position="79"/>
    </location>
</feature>
<feature type="transmembrane region" description="Helical" evidence="1">
    <location>
        <begin position="6"/>
        <end position="28"/>
    </location>
</feature>
<accession>A0A4Q0Z9N8</accession>
<protein>
    <submittedName>
        <fullName evidence="2">Uncharacterized protein</fullName>
    </submittedName>
</protein>
<proteinExistence type="predicted"/>
<dbReference type="Proteomes" id="UP000290870">
    <property type="component" value="Unassembled WGS sequence"/>
</dbReference>
<evidence type="ECO:0000256" key="1">
    <source>
        <dbReference type="SAM" id="Phobius"/>
    </source>
</evidence>
<keyword evidence="1" id="KW-0812">Transmembrane</keyword>
<gene>
    <name evidence="2" type="ORF">CRU90_12110</name>
</gene>
<comment type="caution">
    <text evidence="2">The sequence shown here is derived from an EMBL/GenBank/DDBJ whole genome shotgun (WGS) entry which is preliminary data.</text>
</comment>
<dbReference type="EMBL" id="PDJZ01000022">
    <property type="protein sequence ID" value="RXJ82894.1"/>
    <property type="molecule type" value="Genomic_DNA"/>
</dbReference>
<keyword evidence="1" id="KW-1133">Transmembrane helix</keyword>
<dbReference type="AlphaFoldDB" id="A0A4Q0Z9N8"/>
<evidence type="ECO:0000313" key="2">
    <source>
        <dbReference type="EMBL" id="RXJ82894.1"/>
    </source>
</evidence>
<sequence length="83" mass="9507">MSIVNGIAFFLMLLSTFLFALLVLFFSWSEKTNGQYSIPLYKRIIASSPFFIGGVHFYNTNDPSIILAAYVIFFILRVTKFHS</sequence>
<dbReference type="RefSeq" id="WP_128987534.1">
    <property type="nucleotide sequence ID" value="NZ_PDJZ01000022.1"/>
</dbReference>
<name>A0A4Q0Z9N8_9BACT</name>